<evidence type="ECO:0000256" key="7">
    <source>
        <dbReference type="RuleBase" id="RU363032"/>
    </source>
</evidence>
<dbReference type="GO" id="GO:0005886">
    <property type="term" value="C:plasma membrane"/>
    <property type="evidence" value="ECO:0007669"/>
    <property type="project" value="UniProtKB-SubCell"/>
</dbReference>
<dbReference type="SUPFAM" id="SSF161098">
    <property type="entry name" value="MetI-like"/>
    <property type="match status" value="1"/>
</dbReference>
<protein>
    <submittedName>
        <fullName evidence="9">Peptide/nickel transport system permease protein</fullName>
    </submittedName>
</protein>
<keyword evidence="6 7" id="KW-0472">Membrane</keyword>
<dbReference type="PANTHER" id="PTHR43386:SF1">
    <property type="entry name" value="D,D-DIPEPTIDE TRANSPORT SYSTEM PERMEASE PROTEIN DDPC-RELATED"/>
    <property type="match status" value="1"/>
</dbReference>
<dbReference type="Pfam" id="PF00528">
    <property type="entry name" value="BPD_transp_1"/>
    <property type="match status" value="1"/>
</dbReference>
<keyword evidence="4 7" id="KW-0812">Transmembrane</keyword>
<accession>A0A1I4JPH1</accession>
<evidence type="ECO:0000256" key="1">
    <source>
        <dbReference type="ARBA" id="ARBA00004651"/>
    </source>
</evidence>
<sequence>MATKESTTVKEGAQTREHRSQFEQFWREFRKNRLSIVGAVIIGLTLFAAIFAPFIAPHDPATQFDAPEGEHNPLPPGSTLFVEGESNEQITAYLGTDNHGRDLLSRMIFGLRTLMIISIGVNAVAMSVGIALGAIAGYLGNSWVDETIMRAMDIILSFPSLILAIAIIGILGAGTTDYGWISVPNLAKIIFVIGFAYIPRFARVMRSAVLKEMEEDYVDAAKSLGASDTHILTRDVLVNTIPIVVVQATLYMATAVLASAGLSFLGLGLQPPTASLGLMLSNARSFVYSGQWWYPVFPGLALMIIILGFNLLGDGLRDALDPRYSQEGSNDQ</sequence>
<dbReference type="Pfam" id="PF12911">
    <property type="entry name" value="OppC_N"/>
    <property type="match status" value="1"/>
</dbReference>
<proteinExistence type="inferred from homology"/>
<name>A0A1I4JPH1_9EURY</name>
<gene>
    <name evidence="9" type="ORF">SAMN04487950_4597</name>
</gene>
<feature type="transmembrane region" description="Helical" evidence="7">
    <location>
        <begin position="151"/>
        <end position="172"/>
    </location>
</feature>
<dbReference type="EMBL" id="FOTC01000013">
    <property type="protein sequence ID" value="SFL68430.1"/>
    <property type="molecule type" value="Genomic_DNA"/>
</dbReference>
<comment type="similarity">
    <text evidence="7">Belongs to the binding-protein-dependent transport system permease family.</text>
</comment>
<evidence type="ECO:0000256" key="6">
    <source>
        <dbReference type="ARBA" id="ARBA00023136"/>
    </source>
</evidence>
<dbReference type="PANTHER" id="PTHR43386">
    <property type="entry name" value="OLIGOPEPTIDE TRANSPORT SYSTEM PERMEASE PROTEIN APPC"/>
    <property type="match status" value="1"/>
</dbReference>
<evidence type="ECO:0000256" key="3">
    <source>
        <dbReference type="ARBA" id="ARBA00022475"/>
    </source>
</evidence>
<evidence type="ECO:0000313" key="9">
    <source>
        <dbReference type="EMBL" id="SFL68430.1"/>
    </source>
</evidence>
<dbReference type="Proteomes" id="UP000199607">
    <property type="component" value="Unassembled WGS sequence"/>
</dbReference>
<dbReference type="InterPro" id="IPR000515">
    <property type="entry name" value="MetI-like"/>
</dbReference>
<feature type="transmembrane region" description="Helical" evidence="7">
    <location>
        <begin position="292"/>
        <end position="313"/>
    </location>
</feature>
<comment type="subcellular location">
    <subcellularLocation>
        <location evidence="1 7">Cell membrane</location>
        <topology evidence="1 7">Multi-pass membrane protein</topology>
    </subcellularLocation>
</comment>
<dbReference type="InterPro" id="IPR050366">
    <property type="entry name" value="BP-dependent_transpt_permease"/>
</dbReference>
<organism evidence="9 10">
    <name type="scientific">Halogranum rubrum</name>
    <dbReference type="NCBI Taxonomy" id="553466"/>
    <lineage>
        <taxon>Archaea</taxon>
        <taxon>Methanobacteriati</taxon>
        <taxon>Methanobacteriota</taxon>
        <taxon>Stenosarchaea group</taxon>
        <taxon>Halobacteria</taxon>
        <taxon>Halobacteriales</taxon>
        <taxon>Haloferacaceae</taxon>
    </lineage>
</organism>
<feature type="transmembrane region" description="Helical" evidence="7">
    <location>
        <begin position="34"/>
        <end position="56"/>
    </location>
</feature>
<evidence type="ECO:0000313" key="10">
    <source>
        <dbReference type="Proteomes" id="UP000199607"/>
    </source>
</evidence>
<feature type="transmembrane region" description="Helical" evidence="7">
    <location>
        <begin position="178"/>
        <end position="198"/>
    </location>
</feature>
<evidence type="ECO:0000256" key="4">
    <source>
        <dbReference type="ARBA" id="ARBA00022692"/>
    </source>
</evidence>
<dbReference type="Gene3D" id="1.10.3720.10">
    <property type="entry name" value="MetI-like"/>
    <property type="match status" value="1"/>
</dbReference>
<feature type="domain" description="ABC transmembrane type-1" evidence="8">
    <location>
        <begin position="115"/>
        <end position="313"/>
    </location>
</feature>
<evidence type="ECO:0000259" key="8">
    <source>
        <dbReference type="PROSITE" id="PS50928"/>
    </source>
</evidence>
<evidence type="ECO:0000256" key="5">
    <source>
        <dbReference type="ARBA" id="ARBA00022989"/>
    </source>
</evidence>
<evidence type="ECO:0000256" key="2">
    <source>
        <dbReference type="ARBA" id="ARBA00022448"/>
    </source>
</evidence>
<dbReference type="AlphaFoldDB" id="A0A1I4JPH1"/>
<dbReference type="InterPro" id="IPR025966">
    <property type="entry name" value="OppC_N"/>
</dbReference>
<keyword evidence="5 7" id="KW-1133">Transmembrane helix</keyword>
<dbReference type="RefSeq" id="WP_089872819.1">
    <property type="nucleotide sequence ID" value="NZ_FOTC01000013.1"/>
</dbReference>
<dbReference type="STRING" id="553466.SAMN04487950_4597"/>
<dbReference type="CDD" id="cd06261">
    <property type="entry name" value="TM_PBP2"/>
    <property type="match status" value="1"/>
</dbReference>
<keyword evidence="2 7" id="KW-0813">Transport</keyword>
<keyword evidence="3" id="KW-1003">Cell membrane</keyword>
<dbReference type="PROSITE" id="PS50928">
    <property type="entry name" value="ABC_TM1"/>
    <property type="match status" value="1"/>
</dbReference>
<feature type="transmembrane region" description="Helical" evidence="7">
    <location>
        <begin position="114"/>
        <end position="139"/>
    </location>
</feature>
<reference evidence="10" key="1">
    <citation type="submission" date="2016-10" db="EMBL/GenBank/DDBJ databases">
        <authorList>
            <person name="Varghese N."/>
            <person name="Submissions S."/>
        </authorList>
    </citation>
    <scope>NUCLEOTIDE SEQUENCE [LARGE SCALE GENOMIC DNA]</scope>
    <source>
        <strain evidence="10">CGMCC 1.7738</strain>
    </source>
</reference>
<dbReference type="GO" id="GO:0055085">
    <property type="term" value="P:transmembrane transport"/>
    <property type="evidence" value="ECO:0007669"/>
    <property type="project" value="InterPro"/>
</dbReference>
<dbReference type="InterPro" id="IPR035906">
    <property type="entry name" value="MetI-like_sf"/>
</dbReference>
<keyword evidence="10" id="KW-1185">Reference proteome</keyword>